<dbReference type="InterPro" id="IPR036852">
    <property type="entry name" value="Peptidase_S8/S53_dom_sf"/>
</dbReference>
<evidence type="ECO:0000259" key="7">
    <source>
        <dbReference type="SMART" id="SM00458"/>
    </source>
</evidence>
<protein>
    <recommendedName>
        <fullName evidence="7">Ricin B lectin domain-containing protein</fullName>
    </recommendedName>
</protein>
<keyword evidence="3 5" id="KW-0378">Hydrolase</keyword>
<dbReference type="InterPro" id="IPR050131">
    <property type="entry name" value="Peptidase_S8_subtilisin-like"/>
</dbReference>
<keyword evidence="2 5" id="KW-0645">Protease</keyword>
<comment type="caution">
    <text evidence="8">The sequence shown here is derived from an EMBL/GenBank/DDBJ whole genome shotgun (WGS) entry which is preliminary data.</text>
</comment>
<dbReference type="PROSITE" id="PS50231">
    <property type="entry name" value="RICIN_B_LECTIN"/>
    <property type="match status" value="1"/>
</dbReference>
<evidence type="ECO:0000256" key="6">
    <source>
        <dbReference type="SAM" id="SignalP"/>
    </source>
</evidence>
<dbReference type="PROSITE" id="PS51892">
    <property type="entry name" value="SUBTILASE"/>
    <property type="match status" value="1"/>
</dbReference>
<feature type="active site" description="Charge relay system" evidence="5">
    <location>
        <position position="313"/>
    </location>
</feature>
<gene>
    <name evidence="8" type="ORF">GCM10017581_066600</name>
</gene>
<dbReference type="InterPro" id="IPR000772">
    <property type="entry name" value="Ricin_B_lectin"/>
</dbReference>
<evidence type="ECO:0000256" key="3">
    <source>
        <dbReference type="ARBA" id="ARBA00022801"/>
    </source>
</evidence>
<dbReference type="EMBL" id="BSFP01000051">
    <property type="protein sequence ID" value="GLL04913.1"/>
    <property type="molecule type" value="Genomic_DNA"/>
</dbReference>
<dbReference type="Gene3D" id="2.80.10.50">
    <property type="match status" value="2"/>
</dbReference>
<reference evidence="8" key="1">
    <citation type="journal article" date="2014" name="Int. J. Syst. Evol. Microbiol.">
        <title>Complete genome sequence of Corynebacterium casei LMG S-19264T (=DSM 44701T), isolated from a smear-ripened cheese.</title>
        <authorList>
            <consortium name="US DOE Joint Genome Institute (JGI-PGF)"/>
            <person name="Walter F."/>
            <person name="Albersmeier A."/>
            <person name="Kalinowski J."/>
            <person name="Ruckert C."/>
        </authorList>
    </citation>
    <scope>NUCLEOTIDE SEQUENCE</scope>
    <source>
        <strain evidence="8">VKM Ac-1321</strain>
    </source>
</reference>
<name>A0A9W6KNZ2_9ACTN</name>
<dbReference type="SUPFAM" id="SSF52743">
    <property type="entry name" value="Subtilisin-like"/>
    <property type="match status" value="1"/>
</dbReference>
<evidence type="ECO:0000313" key="9">
    <source>
        <dbReference type="Proteomes" id="UP001143480"/>
    </source>
</evidence>
<feature type="chain" id="PRO_5040748506" description="Ricin B lectin domain-containing protein" evidence="6">
    <location>
        <begin position="31"/>
        <end position="633"/>
    </location>
</feature>
<proteinExistence type="inferred from homology"/>
<dbReference type="Gene3D" id="3.40.50.200">
    <property type="entry name" value="Peptidase S8/S53 domain"/>
    <property type="match status" value="1"/>
</dbReference>
<dbReference type="InterPro" id="IPR035992">
    <property type="entry name" value="Ricin_B-like_lectins"/>
</dbReference>
<keyword evidence="4 5" id="KW-0720">Serine protease</keyword>
<evidence type="ECO:0000256" key="2">
    <source>
        <dbReference type="ARBA" id="ARBA00022670"/>
    </source>
</evidence>
<dbReference type="RefSeq" id="WP_261959572.1">
    <property type="nucleotide sequence ID" value="NZ_BSFP01000051.1"/>
</dbReference>
<evidence type="ECO:0000256" key="4">
    <source>
        <dbReference type="ARBA" id="ARBA00022825"/>
    </source>
</evidence>
<dbReference type="PANTHER" id="PTHR43806:SF65">
    <property type="entry name" value="SERINE PROTEASE APRX"/>
    <property type="match status" value="1"/>
</dbReference>
<dbReference type="SUPFAM" id="SSF50370">
    <property type="entry name" value="Ricin B-like lectins"/>
    <property type="match status" value="1"/>
</dbReference>
<dbReference type="InterPro" id="IPR000209">
    <property type="entry name" value="Peptidase_S8/S53_dom"/>
</dbReference>
<comment type="similarity">
    <text evidence="1 5">Belongs to the peptidase S8 family.</text>
</comment>
<keyword evidence="9" id="KW-1185">Reference proteome</keyword>
<evidence type="ECO:0000256" key="1">
    <source>
        <dbReference type="ARBA" id="ARBA00011073"/>
    </source>
</evidence>
<dbReference type="InterPro" id="IPR015500">
    <property type="entry name" value="Peptidase_S8_subtilisin-rel"/>
</dbReference>
<accession>A0A9W6KNZ2</accession>
<keyword evidence="6" id="KW-0732">Signal</keyword>
<sequence>MEKPRAVRRWGAAAVAAALGAFGVTGPAAAALPGDGAARKGGGGFLADEWPATAGTTMKTVRSIVRADSGSAASLTGQGIGIALVDTGIAPVTGLPAGQVVNGPDLSFESQSGQLRYLDTFGHGTHMAGIMVGNDGAGGTVGLAPKAKVTSVKVGTATGAADVTQMIAAIDWVVQNRNYDPQNPIRVLNLSYGTAGMSAQNVDPLMFAVEQAWQAGIVVVIAAGNDGGTTTTLTNPAMDPFVVAVGASTTKQTTTTGDDELAGFTNASAAARKVDLLAPGESIVSLRDIGSYVDQTYPGARVGDTGFKGSGTSQAAAVVSSAAALLLQQRPGLTPDQVKALLVNGASTLSTGTGKGFKELNVASSAALGTPSATQTFAKGTGTGSVETARGGNHLTVDGVALTGERTIFGPFNNAAWASQAGQKTSWNGGVWMGYRMAGDTWTGDGGTGGTGQIAGLAGKCIDVQNRQSVNGTPIQLYDCNNTPAQYWQLQADGTVRALGKCLDVTSAGNLNGTKIQLFDCNGTPAQQWKVTSARQLVNAGSNRCLDVTDWSPANGTQLQLWDCLDQDNQRWVPPYTSRTWSAATWGGTPWTGTGAWSDPEWSEQYWTGHYWSGHYWSGHYWSADDWSTSSWS</sequence>
<dbReference type="AlphaFoldDB" id="A0A9W6KNZ2"/>
<dbReference type="Pfam" id="PF00652">
    <property type="entry name" value="Ricin_B_lectin"/>
    <property type="match status" value="1"/>
</dbReference>
<feature type="signal peptide" evidence="6">
    <location>
        <begin position="1"/>
        <end position="30"/>
    </location>
</feature>
<dbReference type="Pfam" id="PF00082">
    <property type="entry name" value="Peptidase_S8"/>
    <property type="match status" value="1"/>
</dbReference>
<feature type="domain" description="Ricin B lectin" evidence="7">
    <location>
        <begin position="448"/>
        <end position="575"/>
    </location>
</feature>
<dbReference type="GO" id="GO:0006508">
    <property type="term" value="P:proteolysis"/>
    <property type="evidence" value="ECO:0007669"/>
    <property type="project" value="UniProtKB-KW"/>
</dbReference>
<organism evidence="8 9">
    <name type="scientific">Dactylosporangium matsuzakiense</name>
    <dbReference type="NCBI Taxonomy" id="53360"/>
    <lineage>
        <taxon>Bacteria</taxon>
        <taxon>Bacillati</taxon>
        <taxon>Actinomycetota</taxon>
        <taxon>Actinomycetes</taxon>
        <taxon>Micromonosporales</taxon>
        <taxon>Micromonosporaceae</taxon>
        <taxon>Dactylosporangium</taxon>
    </lineage>
</organism>
<feature type="active site" description="Charge relay system" evidence="5">
    <location>
        <position position="86"/>
    </location>
</feature>
<dbReference type="PANTHER" id="PTHR43806">
    <property type="entry name" value="PEPTIDASE S8"/>
    <property type="match status" value="1"/>
</dbReference>
<dbReference type="CDD" id="cd23451">
    <property type="entry name" value="beta-trefoil_Ricin_laminarinase"/>
    <property type="match status" value="1"/>
</dbReference>
<dbReference type="GO" id="GO:0004252">
    <property type="term" value="F:serine-type endopeptidase activity"/>
    <property type="evidence" value="ECO:0007669"/>
    <property type="project" value="UniProtKB-UniRule"/>
</dbReference>
<evidence type="ECO:0000256" key="5">
    <source>
        <dbReference type="PROSITE-ProRule" id="PRU01240"/>
    </source>
</evidence>
<reference evidence="8" key="2">
    <citation type="submission" date="2023-01" db="EMBL/GenBank/DDBJ databases">
        <authorList>
            <person name="Sun Q."/>
            <person name="Evtushenko L."/>
        </authorList>
    </citation>
    <scope>NUCLEOTIDE SEQUENCE</scope>
    <source>
        <strain evidence="8">VKM Ac-1321</strain>
    </source>
</reference>
<dbReference type="PRINTS" id="PR00723">
    <property type="entry name" value="SUBTILISIN"/>
</dbReference>
<feature type="active site" description="Charge relay system" evidence="5">
    <location>
        <position position="123"/>
    </location>
</feature>
<evidence type="ECO:0000313" key="8">
    <source>
        <dbReference type="EMBL" id="GLL04913.1"/>
    </source>
</evidence>
<dbReference type="SMART" id="SM00458">
    <property type="entry name" value="RICIN"/>
    <property type="match status" value="1"/>
</dbReference>
<dbReference type="Proteomes" id="UP001143480">
    <property type="component" value="Unassembled WGS sequence"/>
</dbReference>